<proteinExistence type="predicted"/>
<accession>A0A4Y2LK53</accession>
<name>A0A4Y2LK53_ARAVE</name>
<evidence type="ECO:0000313" key="2">
    <source>
        <dbReference type="Proteomes" id="UP000499080"/>
    </source>
</evidence>
<evidence type="ECO:0000313" key="1">
    <source>
        <dbReference type="EMBL" id="GBN13717.1"/>
    </source>
</evidence>
<reference evidence="1 2" key="1">
    <citation type="journal article" date="2019" name="Sci. Rep.">
        <title>Orb-weaving spider Araneus ventricosus genome elucidates the spidroin gene catalogue.</title>
        <authorList>
            <person name="Kono N."/>
            <person name="Nakamura H."/>
            <person name="Ohtoshi R."/>
            <person name="Moran D.A.P."/>
            <person name="Shinohara A."/>
            <person name="Yoshida Y."/>
            <person name="Fujiwara M."/>
            <person name="Mori M."/>
            <person name="Tomita M."/>
            <person name="Arakawa K."/>
        </authorList>
    </citation>
    <scope>NUCLEOTIDE SEQUENCE [LARGE SCALE GENOMIC DNA]</scope>
</reference>
<sequence length="173" mass="18719">MGGPSALFGPDYGWLQVHPGRQGRVLSAHQSSYFLSSANGVWGGSVPIVWLLSWPSGNGRDGLCSHLVSRLASVGMGASPIRQLRLNVMRRSSLHPSSYCLVLQEKMLIKSVSSDLSGIAARRKEREDYLTTINVPQVANRFSGIVSLIVSDTTACVHRALTCTSLTNTENVH</sequence>
<keyword evidence="2" id="KW-1185">Reference proteome</keyword>
<organism evidence="1 2">
    <name type="scientific">Araneus ventricosus</name>
    <name type="common">Orbweaver spider</name>
    <name type="synonym">Epeira ventricosa</name>
    <dbReference type="NCBI Taxonomy" id="182803"/>
    <lineage>
        <taxon>Eukaryota</taxon>
        <taxon>Metazoa</taxon>
        <taxon>Ecdysozoa</taxon>
        <taxon>Arthropoda</taxon>
        <taxon>Chelicerata</taxon>
        <taxon>Arachnida</taxon>
        <taxon>Araneae</taxon>
        <taxon>Araneomorphae</taxon>
        <taxon>Entelegynae</taxon>
        <taxon>Araneoidea</taxon>
        <taxon>Araneidae</taxon>
        <taxon>Araneus</taxon>
    </lineage>
</organism>
<protein>
    <submittedName>
        <fullName evidence="1">Uncharacterized protein</fullName>
    </submittedName>
</protein>
<comment type="caution">
    <text evidence="1">The sequence shown here is derived from an EMBL/GenBank/DDBJ whole genome shotgun (WGS) entry which is preliminary data.</text>
</comment>
<dbReference type="EMBL" id="BGPR01005819">
    <property type="protein sequence ID" value="GBN13717.1"/>
    <property type="molecule type" value="Genomic_DNA"/>
</dbReference>
<dbReference type="AlphaFoldDB" id="A0A4Y2LK53"/>
<dbReference type="Proteomes" id="UP000499080">
    <property type="component" value="Unassembled WGS sequence"/>
</dbReference>
<gene>
    <name evidence="1" type="ORF">AVEN_126560_1</name>
</gene>